<dbReference type="Proteomes" id="UP001057402">
    <property type="component" value="Chromosome 10"/>
</dbReference>
<reference evidence="2" key="1">
    <citation type="journal article" date="2023" name="Front. Plant Sci.">
        <title>Chromosomal-level genome assembly of Melastoma candidum provides insights into trichome evolution.</title>
        <authorList>
            <person name="Zhong Y."/>
            <person name="Wu W."/>
            <person name="Sun C."/>
            <person name="Zou P."/>
            <person name="Liu Y."/>
            <person name="Dai S."/>
            <person name="Zhou R."/>
        </authorList>
    </citation>
    <scope>NUCLEOTIDE SEQUENCE [LARGE SCALE GENOMIC DNA]</scope>
</reference>
<proteinExistence type="predicted"/>
<keyword evidence="2" id="KW-1185">Reference proteome</keyword>
<comment type="caution">
    <text evidence="1">The sequence shown here is derived from an EMBL/GenBank/DDBJ whole genome shotgun (WGS) entry which is preliminary data.</text>
</comment>
<sequence>MSITLRSEIDFVVVANGRPLEYHVLTLVQQWLLVRSILTRMWMDSGLEDDSLLTLQGRHHSSCIWDGDGGEDVALLYGLSVDGRVVTGVTTGHGWDVKCVRLLGHVPPNNAFRGSRLKLSWLKTTFDSLPLDATDEAVRFHVRAYMFLPLLDDLEGIRGYSCGSACLDWLYHALAAIELSHPEYARIPWEYHDTGRRTEDEDEEMELLLRIMLDPHSMRHYRWIYTVMHKKMYTIVPF</sequence>
<organism evidence="1 2">
    <name type="scientific">Melastoma candidum</name>
    <dbReference type="NCBI Taxonomy" id="119954"/>
    <lineage>
        <taxon>Eukaryota</taxon>
        <taxon>Viridiplantae</taxon>
        <taxon>Streptophyta</taxon>
        <taxon>Embryophyta</taxon>
        <taxon>Tracheophyta</taxon>
        <taxon>Spermatophyta</taxon>
        <taxon>Magnoliopsida</taxon>
        <taxon>eudicotyledons</taxon>
        <taxon>Gunneridae</taxon>
        <taxon>Pentapetalae</taxon>
        <taxon>rosids</taxon>
        <taxon>malvids</taxon>
        <taxon>Myrtales</taxon>
        <taxon>Melastomataceae</taxon>
        <taxon>Melastomatoideae</taxon>
        <taxon>Melastomateae</taxon>
        <taxon>Melastoma</taxon>
    </lineage>
</organism>
<protein>
    <submittedName>
        <fullName evidence="1">Uncharacterized protein</fullName>
    </submittedName>
</protein>
<evidence type="ECO:0000313" key="1">
    <source>
        <dbReference type="EMBL" id="KAI4320940.1"/>
    </source>
</evidence>
<accession>A0ACB9MB34</accession>
<name>A0ACB9MB34_9MYRT</name>
<dbReference type="EMBL" id="CM042889">
    <property type="protein sequence ID" value="KAI4320940.1"/>
    <property type="molecule type" value="Genomic_DNA"/>
</dbReference>
<evidence type="ECO:0000313" key="2">
    <source>
        <dbReference type="Proteomes" id="UP001057402"/>
    </source>
</evidence>
<gene>
    <name evidence="1" type="ORF">MLD38_034372</name>
</gene>